<organism evidence="2 3">
    <name type="scientific">Penicillium brasilianum</name>
    <dbReference type="NCBI Taxonomy" id="104259"/>
    <lineage>
        <taxon>Eukaryota</taxon>
        <taxon>Fungi</taxon>
        <taxon>Dikarya</taxon>
        <taxon>Ascomycota</taxon>
        <taxon>Pezizomycotina</taxon>
        <taxon>Eurotiomycetes</taxon>
        <taxon>Eurotiomycetidae</taxon>
        <taxon>Eurotiales</taxon>
        <taxon>Aspergillaceae</taxon>
        <taxon>Penicillium</taxon>
    </lineage>
</organism>
<proteinExistence type="predicted"/>
<feature type="region of interest" description="Disordered" evidence="1">
    <location>
        <begin position="227"/>
        <end position="252"/>
    </location>
</feature>
<evidence type="ECO:0000313" key="2">
    <source>
        <dbReference type="EMBL" id="CEJ62667.1"/>
    </source>
</evidence>
<dbReference type="OrthoDB" id="5376140at2759"/>
<reference evidence="3" key="1">
    <citation type="journal article" date="2015" name="Genome Announc.">
        <title>Draft genome sequence of the fungus Penicillium brasilianum MG11.</title>
        <authorList>
            <person name="Horn F."/>
            <person name="Linde J."/>
            <person name="Mattern D.J."/>
            <person name="Walther G."/>
            <person name="Guthke R."/>
            <person name="Brakhage A.A."/>
            <person name="Valiante V."/>
        </authorList>
    </citation>
    <scope>NUCLEOTIDE SEQUENCE [LARGE SCALE GENOMIC DNA]</scope>
    <source>
        <strain evidence="3">MG11</strain>
    </source>
</reference>
<sequence length="252" mass="28168">MVGYGPETDPTEDMARMHSHIERDVVVVVEPARGKHGKKISLAAFQTWVQVTLDIRGISYPSQVIETDVGDLILDPHFCGRIYLQGMLLPATSSELKPYKLGYNFTQGRVNRDRQILVDKHEEANGVRQIWESAIQRNEKVVLPVYVDFLRNFPEAPDVESADVLLGDATKTLIWRHLLCDTGGKQFYYSEKSNSKVSATNHPMTLPLSDENGAEYWDYPRFTEKGASKASGTPLEFAPVKVPSSNAGRGTD</sequence>
<name>A0A0F7U5E5_PENBI</name>
<gene>
    <name evidence="2" type="ORF">PMG11_11161</name>
</gene>
<dbReference type="AlphaFoldDB" id="A0A0F7U5E5"/>
<accession>A0A0F7U5E5</accession>
<evidence type="ECO:0000313" key="3">
    <source>
        <dbReference type="Proteomes" id="UP000042958"/>
    </source>
</evidence>
<dbReference type="EMBL" id="CDHK01000020">
    <property type="protein sequence ID" value="CEJ62667.1"/>
    <property type="molecule type" value="Genomic_DNA"/>
</dbReference>
<protein>
    <submittedName>
        <fullName evidence="2">Uncharacterized protein</fullName>
    </submittedName>
</protein>
<evidence type="ECO:0000256" key="1">
    <source>
        <dbReference type="SAM" id="MobiDB-lite"/>
    </source>
</evidence>
<feature type="compositionally biased region" description="Polar residues" evidence="1">
    <location>
        <begin position="243"/>
        <end position="252"/>
    </location>
</feature>
<dbReference type="Proteomes" id="UP000042958">
    <property type="component" value="Unassembled WGS sequence"/>
</dbReference>
<keyword evidence="3" id="KW-1185">Reference proteome</keyword>